<sequence>MRTTRVVIPITSRIHLSRATVLQRRVSFIWNALGGNIAKHIHPAVWVDTVKKSSLCELQIINSEYYAPLNYPRTLDEAKERLRVQAEHTAQYASALAEDFQRKAEQFEMSGLSNEEFEEEIDKMGQEAREDINRHIEETTKYLKAFMRHISRTEMGEARRRLLMDCAKEAFHAAWKALDCFLLICVEIQQRLLGVVEESQWVAQATRWSVRRALSHIRQVLQEDVHSIYGW</sequence>
<evidence type="ECO:0000313" key="2">
    <source>
        <dbReference type="Proteomes" id="UP000179179"/>
    </source>
</evidence>
<dbReference type="RefSeq" id="XP_022389576.1">
    <property type="nucleotide sequence ID" value="XM_022533135.1"/>
</dbReference>
<organism evidence="1 2">
    <name type="scientific">Aspergillus bombycis</name>
    <dbReference type="NCBI Taxonomy" id="109264"/>
    <lineage>
        <taxon>Eukaryota</taxon>
        <taxon>Fungi</taxon>
        <taxon>Dikarya</taxon>
        <taxon>Ascomycota</taxon>
        <taxon>Pezizomycotina</taxon>
        <taxon>Eurotiomycetes</taxon>
        <taxon>Eurotiomycetidae</taxon>
        <taxon>Eurotiales</taxon>
        <taxon>Aspergillaceae</taxon>
        <taxon>Aspergillus</taxon>
    </lineage>
</organism>
<reference evidence="1 2" key="1">
    <citation type="journal article" date="2016" name="Genome Biol. Evol.">
        <title>Draft genome sequence of an aflatoxigenic Aspergillus species, A. bombycis.</title>
        <authorList>
            <person name="Moore G.G."/>
            <person name="Mack B.M."/>
            <person name="Beltz S.B."/>
            <person name="Gilbert M.K."/>
        </authorList>
    </citation>
    <scope>NUCLEOTIDE SEQUENCE [LARGE SCALE GENOMIC DNA]</scope>
    <source>
        <strain evidence="2">NRRL 26010</strain>
    </source>
</reference>
<accession>A0A1F8A360</accession>
<comment type="caution">
    <text evidence="1">The sequence shown here is derived from an EMBL/GenBank/DDBJ whole genome shotgun (WGS) entry which is preliminary data.</text>
</comment>
<dbReference type="OrthoDB" id="4462883at2759"/>
<proteinExistence type="predicted"/>
<dbReference type="AlphaFoldDB" id="A0A1F8A360"/>
<keyword evidence="2" id="KW-1185">Reference proteome</keyword>
<dbReference type="EMBL" id="LYCR01000037">
    <property type="protein sequence ID" value="OGM45859.1"/>
    <property type="molecule type" value="Genomic_DNA"/>
</dbReference>
<protein>
    <submittedName>
        <fullName evidence="1">Uncharacterized protein</fullName>
    </submittedName>
</protein>
<name>A0A1F8A360_9EURO</name>
<dbReference type="Proteomes" id="UP000179179">
    <property type="component" value="Unassembled WGS sequence"/>
</dbReference>
<dbReference type="GeneID" id="34449396"/>
<gene>
    <name evidence="1" type="ORF">ABOM_006006</name>
</gene>
<evidence type="ECO:0000313" key="1">
    <source>
        <dbReference type="EMBL" id="OGM45859.1"/>
    </source>
</evidence>